<dbReference type="PANTHER" id="PTHR43725">
    <property type="entry name" value="UDP-GLUCOSE 4-EPIMERASE"/>
    <property type="match status" value="1"/>
</dbReference>
<evidence type="ECO:0000256" key="3">
    <source>
        <dbReference type="ARBA" id="ARBA00023027"/>
    </source>
</evidence>
<keyword evidence="3 6" id="KW-0520">NAD</keyword>
<gene>
    <name evidence="9" type="ORF">J8273_4561</name>
</gene>
<evidence type="ECO:0000256" key="2">
    <source>
        <dbReference type="ARBA" id="ARBA00007637"/>
    </source>
</evidence>
<dbReference type="Proteomes" id="UP000717585">
    <property type="component" value="Unassembled WGS sequence"/>
</dbReference>
<evidence type="ECO:0000256" key="1">
    <source>
        <dbReference type="ARBA" id="ARBA00001911"/>
    </source>
</evidence>
<dbReference type="UniPathway" id="UPA00214"/>
<evidence type="ECO:0000256" key="5">
    <source>
        <dbReference type="ARBA" id="ARBA00023277"/>
    </source>
</evidence>
<evidence type="ECO:0000256" key="6">
    <source>
        <dbReference type="RuleBase" id="RU366046"/>
    </source>
</evidence>
<dbReference type="Pfam" id="PF01370">
    <property type="entry name" value="Epimerase"/>
    <property type="match status" value="1"/>
</dbReference>
<dbReference type="PANTHER" id="PTHR43725:SF53">
    <property type="entry name" value="UDP-ARABINOSE 4-EPIMERASE 1"/>
    <property type="match status" value="1"/>
</dbReference>
<dbReference type="Gene3D" id="3.40.50.720">
    <property type="entry name" value="NAD(P)-binding Rossmann-like Domain"/>
    <property type="match status" value="1"/>
</dbReference>
<sequence length="387" mass="42452">MEKGTSPFLRLLTDSPEKTLFTVGLVVMIVWLGSIFSYAFVSTTEMRVEMDPDQQTILVAGGAGYIGSHVVADLVENKYNVVVYDSLYKGHKQSIVGLKNVAFVKGDVRDGDLLDKTFKRFEPVAVMHFCADSLVGESVIDPLKYYDNNVGGAISLLQAMGRNGVDYIVFSSTAAIFGDPEVDIISEDTPKAPKNPYGETKLAIERMLHWASESPSSTLKYVALRYFNAAGAHPTRDIGEDHSPETHLIPNVMKAIQGSGGRLKVFGNDYQTPDGTCVRDYIHVMDLSQAHVKALAWMIHNDLSGQFNLGNGNGFSVMDVIGSAKTVTQREVPYDLAPRRAGDPPTLVANSVKAKSVLGWRPEHDSMDDIIASAWRWHQAHPAGYKD</sequence>
<evidence type="ECO:0000313" key="9">
    <source>
        <dbReference type="EMBL" id="KAG9393961.1"/>
    </source>
</evidence>
<accession>A0A8J6AT83</accession>
<dbReference type="Gene3D" id="3.90.25.10">
    <property type="entry name" value="UDP-galactose 4-epimerase, domain 1"/>
    <property type="match status" value="1"/>
</dbReference>
<dbReference type="NCBIfam" id="TIGR01179">
    <property type="entry name" value="galE"/>
    <property type="match status" value="1"/>
</dbReference>
<evidence type="ECO:0000256" key="4">
    <source>
        <dbReference type="ARBA" id="ARBA00023235"/>
    </source>
</evidence>
<keyword evidence="5 6" id="KW-0119">Carbohydrate metabolism</keyword>
<comment type="subunit">
    <text evidence="6">Homodimer.</text>
</comment>
<dbReference type="InterPro" id="IPR036291">
    <property type="entry name" value="NAD(P)-bd_dom_sf"/>
</dbReference>
<dbReference type="OrthoDB" id="9402762at2759"/>
<dbReference type="EC" id="5.1.3.2" evidence="6"/>
<comment type="caution">
    <text evidence="9">The sequence shown here is derived from an EMBL/GenBank/DDBJ whole genome shotgun (WGS) entry which is preliminary data.</text>
</comment>
<dbReference type="GO" id="GO:0006012">
    <property type="term" value="P:galactose metabolic process"/>
    <property type="evidence" value="ECO:0007669"/>
    <property type="project" value="UniProtKB-UniPathway"/>
</dbReference>
<organism evidence="9 10">
    <name type="scientific">Carpediemonas membranifera</name>
    <dbReference type="NCBI Taxonomy" id="201153"/>
    <lineage>
        <taxon>Eukaryota</taxon>
        <taxon>Metamonada</taxon>
        <taxon>Carpediemonas-like organisms</taxon>
        <taxon>Carpediemonas</taxon>
    </lineage>
</organism>
<name>A0A8J6AT83_9EUKA</name>
<dbReference type="GO" id="GO:0003978">
    <property type="term" value="F:UDP-glucose 4-epimerase activity"/>
    <property type="evidence" value="ECO:0007669"/>
    <property type="project" value="UniProtKB-UniRule"/>
</dbReference>
<dbReference type="SUPFAM" id="SSF51735">
    <property type="entry name" value="NAD(P)-binding Rossmann-fold domains"/>
    <property type="match status" value="1"/>
</dbReference>
<evidence type="ECO:0000313" key="10">
    <source>
        <dbReference type="Proteomes" id="UP000717585"/>
    </source>
</evidence>
<comment type="cofactor">
    <cofactor evidence="1 6">
        <name>NAD(+)</name>
        <dbReference type="ChEBI" id="CHEBI:57540"/>
    </cofactor>
</comment>
<keyword evidence="7" id="KW-0472">Membrane</keyword>
<feature type="transmembrane region" description="Helical" evidence="7">
    <location>
        <begin position="20"/>
        <end position="41"/>
    </location>
</feature>
<dbReference type="AlphaFoldDB" id="A0A8J6AT83"/>
<feature type="domain" description="NAD-dependent epimerase/dehydratase" evidence="8">
    <location>
        <begin position="57"/>
        <end position="310"/>
    </location>
</feature>
<keyword evidence="4 6" id="KW-0413">Isomerase</keyword>
<keyword evidence="7" id="KW-1133">Transmembrane helix</keyword>
<keyword evidence="10" id="KW-1185">Reference proteome</keyword>
<comment type="catalytic activity">
    <reaction evidence="6">
        <text>UDP-alpha-D-glucose = UDP-alpha-D-galactose</text>
        <dbReference type="Rhea" id="RHEA:22168"/>
        <dbReference type="ChEBI" id="CHEBI:58885"/>
        <dbReference type="ChEBI" id="CHEBI:66914"/>
        <dbReference type="EC" id="5.1.3.2"/>
    </reaction>
</comment>
<comment type="pathway">
    <text evidence="6">Carbohydrate metabolism; galactose metabolism.</text>
</comment>
<evidence type="ECO:0000259" key="8">
    <source>
        <dbReference type="Pfam" id="PF01370"/>
    </source>
</evidence>
<dbReference type="InterPro" id="IPR001509">
    <property type="entry name" value="Epimerase_deHydtase"/>
</dbReference>
<proteinExistence type="inferred from homology"/>
<dbReference type="InterPro" id="IPR005886">
    <property type="entry name" value="UDP_G4E"/>
</dbReference>
<protein>
    <recommendedName>
        <fullName evidence="6">UDP-glucose 4-epimerase</fullName>
        <ecNumber evidence="6">5.1.3.2</ecNumber>
    </recommendedName>
</protein>
<dbReference type="EMBL" id="JAHDYR010000019">
    <property type="protein sequence ID" value="KAG9393961.1"/>
    <property type="molecule type" value="Genomic_DNA"/>
</dbReference>
<keyword evidence="7" id="KW-0812">Transmembrane</keyword>
<evidence type="ECO:0000256" key="7">
    <source>
        <dbReference type="SAM" id="Phobius"/>
    </source>
</evidence>
<dbReference type="CDD" id="cd05247">
    <property type="entry name" value="UDP_G4E_1_SDR_e"/>
    <property type="match status" value="1"/>
</dbReference>
<reference evidence="9" key="1">
    <citation type="submission" date="2021-05" db="EMBL/GenBank/DDBJ databases">
        <title>A free-living protist that lacks canonical eukaryotic 1 DNA replication and segregation systems.</title>
        <authorList>
            <person name="Salas-Leiva D.E."/>
            <person name="Tromer E.C."/>
            <person name="Curtis B.A."/>
            <person name="Jerlstrom-Hultqvist J."/>
            <person name="Kolisko M."/>
            <person name="Yi Z."/>
            <person name="Salas-Leiva J.S."/>
            <person name="Gallot-Lavallee L."/>
            <person name="Kops G.J.P.L."/>
            <person name="Archibald J.M."/>
            <person name="Simpson A.G.B."/>
            <person name="Roger A.J."/>
        </authorList>
    </citation>
    <scope>NUCLEOTIDE SEQUENCE</scope>
    <source>
        <strain evidence="9">BICM</strain>
    </source>
</reference>
<comment type="similarity">
    <text evidence="2 6">Belongs to the NAD(P)-dependent epimerase/dehydratase family.</text>
</comment>